<dbReference type="RefSeq" id="WP_191309460.1">
    <property type="nucleotide sequence ID" value="NZ_BNCL01000005.1"/>
</dbReference>
<dbReference type="Proteomes" id="UP000644749">
    <property type="component" value="Unassembled WGS sequence"/>
</dbReference>
<evidence type="ECO:0000256" key="1">
    <source>
        <dbReference type="SAM" id="SignalP"/>
    </source>
</evidence>
<feature type="signal peptide" evidence="1">
    <location>
        <begin position="1"/>
        <end position="23"/>
    </location>
</feature>
<evidence type="ECO:0000313" key="2">
    <source>
        <dbReference type="EMBL" id="MBL3673551.1"/>
    </source>
</evidence>
<protein>
    <submittedName>
        <fullName evidence="2">Uncharacterized protein</fullName>
    </submittedName>
</protein>
<feature type="chain" id="PRO_5045244534" evidence="1">
    <location>
        <begin position="24"/>
        <end position="187"/>
    </location>
</feature>
<name>A0ABS1S4A5_9RHOB</name>
<proteinExistence type="predicted"/>
<gene>
    <name evidence="2" type="ORF">JL111_08620</name>
</gene>
<evidence type="ECO:0000313" key="3">
    <source>
        <dbReference type="Proteomes" id="UP000644749"/>
    </source>
</evidence>
<comment type="caution">
    <text evidence="2">The sequence shown here is derived from an EMBL/GenBank/DDBJ whole genome shotgun (WGS) entry which is preliminary data.</text>
</comment>
<accession>A0ABS1S4A5</accession>
<keyword evidence="1" id="KW-0732">Signal</keyword>
<organism evidence="2 3">
    <name type="scientific">Paracoccus aerius</name>
    <dbReference type="NCBI Taxonomy" id="1915382"/>
    <lineage>
        <taxon>Bacteria</taxon>
        <taxon>Pseudomonadati</taxon>
        <taxon>Pseudomonadota</taxon>
        <taxon>Alphaproteobacteria</taxon>
        <taxon>Rhodobacterales</taxon>
        <taxon>Paracoccaceae</taxon>
        <taxon>Paracoccus</taxon>
    </lineage>
</organism>
<keyword evidence="3" id="KW-1185">Reference proteome</keyword>
<reference evidence="2 3" key="1">
    <citation type="submission" date="2021-01" db="EMBL/GenBank/DDBJ databases">
        <title>011410 draft genome.</title>
        <authorList>
            <person name="Lang L."/>
        </authorList>
    </citation>
    <scope>NUCLEOTIDE SEQUENCE [LARGE SCALE GENOMIC DNA]</scope>
    <source>
        <strain evidence="2 3">KCTC 42845</strain>
    </source>
</reference>
<sequence>MKDVWGLAAFAVAALAMGASAQAQEDRAQLCVNQCLFNHGPATSPAYQACIERMCSDTPEASPRRDATAPRWRNESVSGAHAAVIDAGDRSLNYMCQPGGPALIGISGLGGAADDTRISVDGRLFAQPFVARNGILYTTADAGSPLVGALMSGNGVEVAAGGRSSTFPLTGSRAAIETAAQACGIRP</sequence>
<dbReference type="EMBL" id="JAESHT010000005">
    <property type="protein sequence ID" value="MBL3673551.1"/>
    <property type="molecule type" value="Genomic_DNA"/>
</dbReference>